<reference evidence="2 3" key="1">
    <citation type="submission" date="2014-11" db="EMBL/GenBank/DDBJ databases">
        <title>A Rickettsiales Symbiont of Amoebae With Ancient Features.</title>
        <authorList>
            <person name="Schulz F."/>
            <person name="Martijn J."/>
            <person name="Wascher F."/>
            <person name="Kostanjsek R."/>
            <person name="Ettema T.J."/>
            <person name="Horn M."/>
        </authorList>
    </citation>
    <scope>NUCLEOTIDE SEQUENCE [LARGE SCALE GENOMIC DNA]</scope>
    <source>
        <strain evidence="2 3">UWC36</strain>
    </source>
</reference>
<feature type="region of interest" description="Disordered" evidence="1">
    <location>
        <begin position="536"/>
        <end position="566"/>
    </location>
</feature>
<dbReference type="InterPro" id="IPR027796">
    <property type="entry name" value="OTT_1508_deam-like"/>
</dbReference>
<dbReference type="AlphaFoldDB" id="A0A0C1QG35"/>
<protein>
    <submittedName>
        <fullName evidence="2">Uncharacterized protein</fullName>
    </submittedName>
</protein>
<dbReference type="OrthoDB" id="7167277at2"/>
<feature type="region of interest" description="Disordered" evidence="1">
    <location>
        <begin position="1"/>
        <end position="34"/>
    </location>
</feature>
<evidence type="ECO:0000313" key="2">
    <source>
        <dbReference type="EMBL" id="KIE04514.1"/>
    </source>
</evidence>
<comment type="caution">
    <text evidence="2">The sequence shown here is derived from an EMBL/GenBank/DDBJ whole genome shotgun (WGS) entry which is preliminary data.</text>
</comment>
<accession>A0A0C1QG35</accession>
<evidence type="ECO:0000256" key="1">
    <source>
        <dbReference type="SAM" id="MobiDB-lite"/>
    </source>
</evidence>
<dbReference type="Pfam" id="PF14441">
    <property type="entry name" value="OTT_1508_deam"/>
    <property type="match status" value="1"/>
</dbReference>
<sequence length="566" mass="65155">MRRKRDSEQQIPNENLSPKSPQDKVKKIKTGRHSNIEDLTPEQRIWDQLARMMQDKTEACTAITFVNNKIIITDNDVFYNSKEVNLKIRFIENIMAYFSNFIQNNTSLEERKRLFIDICLKKAQGRFVQPVTLPDNIIQKIAMEVITEENYLNYPLGKIHCATVMESGLNPEDTAQALQLFTVFTEIAINLIKIEETLVKFGRTHPINLAFINNEIDLPTPRKDKRKLNLTKYKSLAVSDAFGYTLLHIEYKAVHAEMRILSFLLATTSLINMQSIYIGITKLCCHNCRLVLESVNKALDRDFILNRGQHDLEFKNWEPPFFLKDNFKKHCFKDNYSLVKKIQENYHTDLNADAMTPKRCIPKVNQYAISPFRIKTAKSSRVKALTSSDTEANPLDTPLPSFFLPSAILEASRSVQKNLFAFEDINYKQELEILSQLLKLDSEVKINFSDDKKYQYKIVVSHIKFLELSPVLMNIFSEFDSKYADGFFTIIASPGKIICNTLTERLFNITQFTLTEVLDSNDTPNQSFSIDSCSENGSFDDIEDMPDLSPITGRRLSKSSEGIYRS</sequence>
<organism evidence="2 3">
    <name type="scientific">Candidatus Jidaibacter acanthamoebae</name>
    <dbReference type="NCBI Taxonomy" id="86105"/>
    <lineage>
        <taxon>Bacteria</taxon>
        <taxon>Pseudomonadati</taxon>
        <taxon>Pseudomonadota</taxon>
        <taxon>Alphaproteobacteria</taxon>
        <taxon>Rickettsiales</taxon>
        <taxon>Candidatus Midichloriaceae</taxon>
        <taxon>Candidatus Jidaibacter</taxon>
    </lineage>
</organism>
<evidence type="ECO:0000313" key="3">
    <source>
        <dbReference type="Proteomes" id="UP000031258"/>
    </source>
</evidence>
<name>A0A0C1QG35_9RICK</name>
<dbReference type="RefSeq" id="WP_039458442.1">
    <property type="nucleotide sequence ID" value="NZ_JSWE01000184.1"/>
</dbReference>
<keyword evidence="3" id="KW-1185">Reference proteome</keyword>
<dbReference type="Proteomes" id="UP000031258">
    <property type="component" value="Unassembled WGS sequence"/>
</dbReference>
<proteinExistence type="predicted"/>
<dbReference type="EMBL" id="JSWE01000184">
    <property type="protein sequence ID" value="KIE04514.1"/>
    <property type="molecule type" value="Genomic_DNA"/>
</dbReference>
<feature type="compositionally biased region" description="Polar residues" evidence="1">
    <location>
        <begin position="9"/>
        <end position="20"/>
    </location>
</feature>
<gene>
    <name evidence="2" type="ORF">NF27_HQ00520</name>
</gene>